<evidence type="ECO:0000313" key="3">
    <source>
        <dbReference type="EMBL" id="EEC96660.1"/>
    </source>
</evidence>
<dbReference type="Gene3D" id="3.30.1330.60">
    <property type="entry name" value="OmpA-like domain"/>
    <property type="match status" value="1"/>
</dbReference>
<dbReference type="HOGENOM" id="CLU_3092080_0_0_10"/>
<feature type="domain" description="OmpA-like" evidence="2">
    <location>
        <begin position="1"/>
        <end position="43"/>
    </location>
</feature>
<dbReference type="AlphaFoldDB" id="B7BA61"/>
<dbReference type="EMBL" id="ABYH01000218">
    <property type="protein sequence ID" value="EEC96660.1"/>
    <property type="molecule type" value="Genomic_DNA"/>
</dbReference>
<dbReference type="GO" id="GO:0016020">
    <property type="term" value="C:membrane"/>
    <property type="evidence" value="ECO:0007669"/>
    <property type="project" value="UniProtKB-UniRule"/>
</dbReference>
<proteinExistence type="predicted"/>
<dbReference type="PROSITE" id="PS51123">
    <property type="entry name" value="OMPA_2"/>
    <property type="match status" value="1"/>
</dbReference>
<dbReference type="InterPro" id="IPR036737">
    <property type="entry name" value="OmpA-like_sf"/>
</dbReference>
<keyword evidence="1" id="KW-0472">Membrane</keyword>
<reference evidence="3 4" key="1">
    <citation type="submission" date="2008-10" db="EMBL/GenBank/DDBJ databases">
        <title>Draft genome sequence of Parabacteroides johnsonii (DSM 18315).</title>
        <authorList>
            <person name="Sudarsanam P."/>
            <person name="Ley R."/>
            <person name="Guruge J."/>
            <person name="Turnbaugh P.J."/>
            <person name="Mahowald M."/>
            <person name="Liep D."/>
            <person name="Gordon J."/>
        </authorList>
    </citation>
    <scope>NUCLEOTIDE SEQUENCE [LARGE SCALE GENOMIC DNA]</scope>
    <source>
        <strain evidence="3 4">DSM 18315</strain>
    </source>
</reference>
<dbReference type="Proteomes" id="UP000005510">
    <property type="component" value="Unassembled WGS sequence"/>
</dbReference>
<comment type="caution">
    <text evidence="3">The sequence shown here is derived from an EMBL/GenBank/DDBJ whole genome shotgun (WGS) entry which is preliminary data.</text>
</comment>
<dbReference type="STRING" id="537006.PRABACTJOHN_01916"/>
<organism evidence="3 4">
    <name type="scientific">Parabacteroides johnsonii DSM 18315</name>
    <dbReference type="NCBI Taxonomy" id="537006"/>
    <lineage>
        <taxon>Bacteria</taxon>
        <taxon>Pseudomonadati</taxon>
        <taxon>Bacteroidota</taxon>
        <taxon>Bacteroidia</taxon>
        <taxon>Bacteroidales</taxon>
        <taxon>Tannerellaceae</taxon>
        <taxon>Parabacteroides</taxon>
    </lineage>
</organism>
<feature type="non-terminal residue" evidence="3">
    <location>
        <position position="1"/>
    </location>
</feature>
<protein>
    <recommendedName>
        <fullName evidence="2">OmpA-like domain-containing protein</fullName>
    </recommendedName>
</protein>
<dbReference type="SUPFAM" id="SSF103088">
    <property type="entry name" value="OmpA-like"/>
    <property type="match status" value="1"/>
</dbReference>
<gene>
    <name evidence="3" type="ORF">PRABACTJOHN_01916</name>
</gene>
<evidence type="ECO:0000256" key="1">
    <source>
        <dbReference type="PROSITE-ProRule" id="PRU00473"/>
    </source>
</evidence>
<accession>B7BA61</accession>
<name>B7BA61_9BACT</name>
<dbReference type="InterPro" id="IPR006665">
    <property type="entry name" value="OmpA-like"/>
</dbReference>
<reference evidence="3 4" key="2">
    <citation type="submission" date="2008-10" db="EMBL/GenBank/DDBJ databases">
        <authorList>
            <person name="Fulton L."/>
            <person name="Clifton S."/>
            <person name="Fulton B."/>
            <person name="Xu J."/>
            <person name="Minx P."/>
            <person name="Pepin K.H."/>
            <person name="Johnson M."/>
            <person name="Bhonagiri V."/>
            <person name="Nash W.E."/>
            <person name="Mardis E.R."/>
            <person name="Wilson R.K."/>
        </authorList>
    </citation>
    <scope>NUCLEOTIDE SEQUENCE [LARGE SCALE GENOMIC DNA]</scope>
    <source>
        <strain evidence="3 4">DSM 18315</strain>
    </source>
</reference>
<evidence type="ECO:0000259" key="2">
    <source>
        <dbReference type="PROSITE" id="PS51123"/>
    </source>
</evidence>
<evidence type="ECO:0000313" key="4">
    <source>
        <dbReference type="Proteomes" id="UP000005510"/>
    </source>
</evidence>
<sequence length="52" mass="5966">DYGVKPLQIQPCGRGEFMPVDDNETADGRAKNRRTEIIMAPKLDKLYQMLNQ</sequence>